<proteinExistence type="inferred from homology"/>
<evidence type="ECO:0000256" key="1">
    <source>
        <dbReference type="ARBA" id="ARBA00010562"/>
    </source>
</evidence>
<name>A0AAJ1BC58_9ACTO</name>
<evidence type="ECO:0000256" key="2">
    <source>
        <dbReference type="ARBA" id="ARBA00022649"/>
    </source>
</evidence>
<dbReference type="Pfam" id="PF04221">
    <property type="entry name" value="RelB"/>
    <property type="match status" value="1"/>
</dbReference>
<protein>
    <submittedName>
        <fullName evidence="3">Type II toxin-antitoxin system RelB/DinJ family antitoxin</fullName>
    </submittedName>
</protein>
<comment type="caution">
    <text evidence="3">The sequence shown here is derived from an EMBL/GenBank/DDBJ whole genome shotgun (WGS) entry which is preliminary data.</text>
</comment>
<dbReference type="InterPro" id="IPR007337">
    <property type="entry name" value="RelB/DinJ"/>
</dbReference>
<dbReference type="PANTHER" id="PTHR38781">
    <property type="entry name" value="ANTITOXIN DINJ-RELATED"/>
    <property type="match status" value="1"/>
</dbReference>
<dbReference type="EMBL" id="JAKNHJ010000003">
    <property type="protein sequence ID" value="MCG4617252.1"/>
    <property type="molecule type" value="Genomic_DNA"/>
</dbReference>
<reference evidence="3" key="1">
    <citation type="submission" date="2022-01" db="EMBL/GenBank/DDBJ databases">
        <title>Collection of gut derived symbiotic bacterial strains cultured from healthy donors.</title>
        <authorList>
            <person name="Lin H."/>
            <person name="Kohout C."/>
            <person name="Waligurski E."/>
            <person name="Pamer E.G."/>
        </authorList>
    </citation>
    <scope>NUCLEOTIDE SEQUENCE</scope>
    <source>
        <strain evidence="3">DFI.7.46</strain>
    </source>
</reference>
<dbReference type="RefSeq" id="WP_238127534.1">
    <property type="nucleotide sequence ID" value="NZ_JAWDZU010000069.1"/>
</dbReference>
<accession>A0AAJ1BC58</accession>
<dbReference type="GO" id="GO:0006351">
    <property type="term" value="P:DNA-templated transcription"/>
    <property type="evidence" value="ECO:0007669"/>
    <property type="project" value="TreeGrafter"/>
</dbReference>
<keyword evidence="2" id="KW-1277">Toxin-antitoxin system</keyword>
<organism evidence="3 4">
    <name type="scientific">Varibaculum cambriense</name>
    <dbReference type="NCBI Taxonomy" id="184870"/>
    <lineage>
        <taxon>Bacteria</taxon>
        <taxon>Bacillati</taxon>
        <taxon>Actinomycetota</taxon>
        <taxon>Actinomycetes</taxon>
        <taxon>Actinomycetales</taxon>
        <taxon>Actinomycetaceae</taxon>
        <taxon>Varibaculum</taxon>
    </lineage>
</organism>
<dbReference type="Proteomes" id="UP001200537">
    <property type="component" value="Unassembled WGS sequence"/>
</dbReference>
<evidence type="ECO:0000313" key="4">
    <source>
        <dbReference type="Proteomes" id="UP001200537"/>
    </source>
</evidence>
<dbReference type="InterPro" id="IPR013321">
    <property type="entry name" value="Arc_rbn_hlx_hlx"/>
</dbReference>
<dbReference type="NCBIfam" id="TIGR02384">
    <property type="entry name" value="RelB_DinJ"/>
    <property type="match status" value="1"/>
</dbReference>
<comment type="similarity">
    <text evidence="1">Belongs to the RelB/DinJ antitoxin family.</text>
</comment>
<dbReference type="AlphaFoldDB" id="A0AAJ1BC58"/>
<dbReference type="GO" id="GO:0006355">
    <property type="term" value="P:regulation of DNA-templated transcription"/>
    <property type="evidence" value="ECO:0007669"/>
    <property type="project" value="InterPro"/>
</dbReference>
<dbReference type="PANTHER" id="PTHR38781:SF1">
    <property type="entry name" value="ANTITOXIN DINJ-RELATED"/>
    <property type="match status" value="1"/>
</dbReference>
<sequence length="81" mass="9233">MDKDVKQQSEDIFRNLGVNMTTAINIFLRQAIQAGGFPFEIRQKSPNYQTQMALAEAERLLADPDAKRYSDVEEALKELKS</sequence>
<dbReference type="Gene3D" id="1.10.1220.10">
    <property type="entry name" value="Met repressor-like"/>
    <property type="match status" value="1"/>
</dbReference>
<gene>
    <name evidence="3" type="ORF">L0M99_01905</name>
</gene>
<evidence type="ECO:0000313" key="3">
    <source>
        <dbReference type="EMBL" id="MCG4617252.1"/>
    </source>
</evidence>